<comment type="caution">
    <text evidence="1">The sequence shown here is derived from an EMBL/GenBank/DDBJ whole genome shotgun (WGS) entry which is preliminary data.</text>
</comment>
<dbReference type="InterPro" id="IPR021732">
    <property type="entry name" value="DUF3301"/>
</dbReference>
<accession>A0A1V3NAL4</accession>
<evidence type="ECO:0000313" key="1">
    <source>
        <dbReference type="EMBL" id="OOG22003.1"/>
    </source>
</evidence>
<reference evidence="1 2" key="1">
    <citation type="submission" date="2017-02" db="EMBL/GenBank/DDBJ databases">
        <title>Genomic diversity within the haloalkaliphilic genus Thioalkalivibrio.</title>
        <authorList>
            <person name="Ahn A.-C."/>
            <person name="Meier-Kolthoff J."/>
            <person name="Overmars L."/>
            <person name="Richter M."/>
            <person name="Woyke T."/>
            <person name="Sorokin D.Y."/>
            <person name="Muyzer G."/>
        </authorList>
    </citation>
    <scope>NUCLEOTIDE SEQUENCE [LARGE SCALE GENOMIC DNA]</scope>
    <source>
        <strain evidence="1 2">ALJD</strain>
    </source>
</reference>
<dbReference type="Pfam" id="PF11743">
    <property type="entry name" value="DUF3301"/>
    <property type="match status" value="1"/>
</dbReference>
<evidence type="ECO:0008006" key="3">
    <source>
        <dbReference type="Google" id="ProtNLM"/>
    </source>
</evidence>
<dbReference type="STRING" id="108003.B1C78_15570"/>
<sequence>MTPLLIALLAGLAIWYVNDTLRCRERVVRAARNACAELRVQFLDQSVAQTRLGLGRGADGRLRLRREYRFDFSLDGSDRYAGYVTCIGQRVTGLSLDHPDGRLVQ</sequence>
<name>A0A1V3NAL4_9GAMM</name>
<gene>
    <name evidence="1" type="ORF">B1C78_15570</name>
</gene>
<organism evidence="1 2">
    <name type="scientific">Thioalkalivibrio denitrificans</name>
    <dbReference type="NCBI Taxonomy" id="108003"/>
    <lineage>
        <taxon>Bacteria</taxon>
        <taxon>Pseudomonadati</taxon>
        <taxon>Pseudomonadota</taxon>
        <taxon>Gammaproteobacteria</taxon>
        <taxon>Chromatiales</taxon>
        <taxon>Ectothiorhodospiraceae</taxon>
        <taxon>Thioalkalivibrio</taxon>
    </lineage>
</organism>
<dbReference type="OrthoDB" id="5959530at2"/>
<evidence type="ECO:0000313" key="2">
    <source>
        <dbReference type="Proteomes" id="UP000189462"/>
    </source>
</evidence>
<keyword evidence="2" id="KW-1185">Reference proteome</keyword>
<proteinExistence type="predicted"/>
<dbReference type="AlphaFoldDB" id="A0A1V3NAL4"/>
<dbReference type="Proteomes" id="UP000189462">
    <property type="component" value="Unassembled WGS sequence"/>
</dbReference>
<dbReference type="EMBL" id="MVBK01000112">
    <property type="protein sequence ID" value="OOG22003.1"/>
    <property type="molecule type" value="Genomic_DNA"/>
</dbReference>
<dbReference type="RefSeq" id="WP_077280075.1">
    <property type="nucleotide sequence ID" value="NZ_MVBK01000112.1"/>
</dbReference>
<protein>
    <recommendedName>
        <fullName evidence="3">DUF3301 domain-containing protein</fullName>
    </recommendedName>
</protein>